<dbReference type="Proteomes" id="UP000606870">
    <property type="component" value="Unassembled WGS sequence"/>
</dbReference>
<dbReference type="InterPro" id="IPR046749">
    <property type="entry name" value="SHOCT_2"/>
</dbReference>
<proteinExistence type="predicted"/>
<evidence type="ECO:0000313" key="2">
    <source>
        <dbReference type="EMBL" id="MBC3535767.1"/>
    </source>
</evidence>
<gene>
    <name evidence="2" type="ORF">H8J70_00600</name>
</gene>
<reference evidence="2 3" key="1">
    <citation type="submission" date="2020-08" db="EMBL/GenBank/DDBJ databases">
        <authorList>
            <person name="Liu C."/>
            <person name="Sun Q."/>
        </authorList>
    </citation>
    <scope>NUCLEOTIDE SEQUENCE [LARGE SCALE GENOMIC DNA]</scope>
    <source>
        <strain evidence="2 3">NSJ-59</strain>
    </source>
</reference>
<organism evidence="2 3">
    <name type="scientific">Megasphaera hominis</name>
    <dbReference type="NCBI Taxonomy" id="159836"/>
    <lineage>
        <taxon>Bacteria</taxon>
        <taxon>Bacillati</taxon>
        <taxon>Bacillota</taxon>
        <taxon>Negativicutes</taxon>
        <taxon>Veillonellales</taxon>
        <taxon>Veillonellaceae</taxon>
        <taxon>Megasphaera</taxon>
    </lineage>
</organism>
<sequence length="71" mass="8402">MNKSVENTLNSYYTAERIQSELFFHMAQRIAKDMLEDKLIGQKEFYILSDINRETFPPLFTEISPKTLEIL</sequence>
<evidence type="ECO:0000313" key="3">
    <source>
        <dbReference type="Proteomes" id="UP000606870"/>
    </source>
</evidence>
<comment type="caution">
    <text evidence="2">The sequence shown here is derived from an EMBL/GenBank/DDBJ whole genome shotgun (WGS) entry which is preliminary data.</text>
</comment>
<evidence type="ECO:0000259" key="1">
    <source>
        <dbReference type="Pfam" id="PF20612"/>
    </source>
</evidence>
<keyword evidence="3" id="KW-1185">Reference proteome</keyword>
<dbReference type="EMBL" id="JACOGK010000001">
    <property type="protein sequence ID" value="MBC3535767.1"/>
    <property type="molecule type" value="Genomic_DNA"/>
</dbReference>
<dbReference type="RefSeq" id="WP_186501819.1">
    <property type="nucleotide sequence ID" value="NZ_JACOGK010000001.1"/>
</dbReference>
<feature type="domain" description="SHOCT-like" evidence="1">
    <location>
        <begin position="15"/>
        <end position="63"/>
    </location>
</feature>
<protein>
    <recommendedName>
        <fullName evidence="1">SHOCT-like domain-containing protein</fullName>
    </recommendedName>
</protein>
<name>A0ABR6VEU1_9FIRM</name>
<dbReference type="Pfam" id="PF20612">
    <property type="entry name" value="SHOCT_2"/>
    <property type="match status" value="1"/>
</dbReference>
<accession>A0ABR6VEU1</accession>